<dbReference type="InParanoid" id="A0A0C2WG24"/>
<keyword evidence="2" id="KW-1185">Reference proteome</keyword>
<evidence type="ECO:0000313" key="1">
    <source>
        <dbReference type="EMBL" id="KIL55023.1"/>
    </source>
</evidence>
<protein>
    <submittedName>
        <fullName evidence="1">Uncharacterized protein</fullName>
    </submittedName>
</protein>
<reference evidence="1 2" key="1">
    <citation type="submission" date="2014-04" db="EMBL/GenBank/DDBJ databases">
        <title>Evolutionary Origins and Diversification of the Mycorrhizal Mutualists.</title>
        <authorList>
            <consortium name="DOE Joint Genome Institute"/>
            <consortium name="Mycorrhizal Genomics Consortium"/>
            <person name="Kohler A."/>
            <person name="Kuo A."/>
            <person name="Nagy L.G."/>
            <person name="Floudas D."/>
            <person name="Copeland A."/>
            <person name="Barry K.W."/>
            <person name="Cichocki N."/>
            <person name="Veneault-Fourrey C."/>
            <person name="LaButti K."/>
            <person name="Lindquist E.A."/>
            <person name="Lipzen A."/>
            <person name="Lundell T."/>
            <person name="Morin E."/>
            <person name="Murat C."/>
            <person name="Riley R."/>
            <person name="Ohm R."/>
            <person name="Sun H."/>
            <person name="Tunlid A."/>
            <person name="Henrissat B."/>
            <person name="Grigoriev I.V."/>
            <person name="Hibbett D.S."/>
            <person name="Martin F."/>
        </authorList>
    </citation>
    <scope>NUCLEOTIDE SEQUENCE [LARGE SCALE GENOMIC DNA]</scope>
    <source>
        <strain evidence="1 2">Koide BX008</strain>
    </source>
</reference>
<dbReference type="Proteomes" id="UP000054549">
    <property type="component" value="Unassembled WGS sequence"/>
</dbReference>
<dbReference type="OrthoDB" id="2803597at2759"/>
<dbReference type="HOGENOM" id="CLU_130748_0_0_1"/>
<feature type="non-terminal residue" evidence="1">
    <location>
        <position position="139"/>
    </location>
</feature>
<proteinExistence type="predicted"/>
<dbReference type="EMBL" id="KN818579">
    <property type="protein sequence ID" value="KIL55023.1"/>
    <property type="molecule type" value="Genomic_DNA"/>
</dbReference>
<sequence>HLECDPELLDGCSRCSPKLPRLCCDLHSPEAFRHIETPVMKVVRQPPRSSIGKYMANDVDNTLRLHLETWRADEMKRQYGLAWLRCMGPGLVMGTTVRDRIVDCAHFNKIRSVVDLKRETKWDLAGTYGEVILDIIHSH</sequence>
<feature type="non-terminal residue" evidence="1">
    <location>
        <position position="1"/>
    </location>
</feature>
<dbReference type="AlphaFoldDB" id="A0A0C2WG24"/>
<accession>A0A0C2WG24</accession>
<name>A0A0C2WG24_AMAMK</name>
<organism evidence="1 2">
    <name type="scientific">Amanita muscaria (strain Koide BX008)</name>
    <dbReference type="NCBI Taxonomy" id="946122"/>
    <lineage>
        <taxon>Eukaryota</taxon>
        <taxon>Fungi</taxon>
        <taxon>Dikarya</taxon>
        <taxon>Basidiomycota</taxon>
        <taxon>Agaricomycotina</taxon>
        <taxon>Agaricomycetes</taxon>
        <taxon>Agaricomycetidae</taxon>
        <taxon>Agaricales</taxon>
        <taxon>Pluteineae</taxon>
        <taxon>Amanitaceae</taxon>
        <taxon>Amanita</taxon>
    </lineage>
</organism>
<evidence type="ECO:0000313" key="2">
    <source>
        <dbReference type="Proteomes" id="UP000054549"/>
    </source>
</evidence>
<gene>
    <name evidence="1" type="ORF">M378DRAFT_55210</name>
</gene>